<name>A0A9P1H7I7_9PEZI</name>
<dbReference type="OrthoDB" id="5377012at2759"/>
<dbReference type="AlphaFoldDB" id="A0A9P1H7I7"/>
<sequence length="239" mass="24854">MATTLEAAMIPSHDDRPDRTGRRRPFSTWVRKLTNFKASSSGEGATRHSRLNNPMRMHARHRSGKKNNPYPESGYVSNNHGAGDGSASYTTGSPQRTSLYSASTGGSGSETSLERRSLSSSVAGLPPATSGARSVALTVSTDHETSRSIVAPSHGASSLAGTARGGHESRRGDGSTFSSPAPSERSLATTLTTIQSAAIGGGHATTTNHASHHGTSNSQTITFNQPFPTTSPASALPRI</sequence>
<keyword evidence="3" id="KW-1185">Reference proteome</keyword>
<feature type="compositionally biased region" description="Polar residues" evidence="1">
    <location>
        <begin position="175"/>
        <end position="186"/>
    </location>
</feature>
<evidence type="ECO:0000313" key="3">
    <source>
        <dbReference type="Proteomes" id="UP000838763"/>
    </source>
</evidence>
<dbReference type="EMBL" id="CALLCH030000016">
    <property type="protein sequence ID" value="CAI4217380.1"/>
    <property type="molecule type" value="Genomic_DNA"/>
</dbReference>
<protein>
    <submittedName>
        <fullName evidence="2">Uncharacterized protein</fullName>
    </submittedName>
</protein>
<feature type="region of interest" description="Disordered" evidence="1">
    <location>
        <begin position="201"/>
        <end position="239"/>
    </location>
</feature>
<dbReference type="Proteomes" id="UP000838763">
    <property type="component" value="Unassembled WGS sequence"/>
</dbReference>
<accession>A0A9P1H7I7</accession>
<reference evidence="2" key="1">
    <citation type="submission" date="2022-11" db="EMBL/GenBank/DDBJ databases">
        <authorList>
            <person name="Scott C."/>
            <person name="Bruce N."/>
        </authorList>
    </citation>
    <scope>NUCLEOTIDE SEQUENCE</scope>
</reference>
<evidence type="ECO:0000313" key="2">
    <source>
        <dbReference type="EMBL" id="CAI4217380.1"/>
    </source>
</evidence>
<feature type="compositionally biased region" description="Polar residues" evidence="1">
    <location>
        <begin position="87"/>
        <end position="102"/>
    </location>
</feature>
<comment type="caution">
    <text evidence="2">The sequence shown here is derived from an EMBL/GenBank/DDBJ whole genome shotgun (WGS) entry which is preliminary data.</text>
</comment>
<feature type="compositionally biased region" description="Polar residues" evidence="1">
    <location>
        <begin position="204"/>
        <end position="233"/>
    </location>
</feature>
<gene>
    <name evidence="2" type="ORF">PPNO1_LOCUS6993</name>
</gene>
<feature type="region of interest" description="Disordered" evidence="1">
    <location>
        <begin position="1"/>
        <end position="186"/>
    </location>
</feature>
<evidence type="ECO:0000256" key="1">
    <source>
        <dbReference type="SAM" id="MobiDB-lite"/>
    </source>
</evidence>
<organism evidence="2 3">
    <name type="scientific">Parascedosporium putredinis</name>
    <dbReference type="NCBI Taxonomy" id="1442378"/>
    <lineage>
        <taxon>Eukaryota</taxon>
        <taxon>Fungi</taxon>
        <taxon>Dikarya</taxon>
        <taxon>Ascomycota</taxon>
        <taxon>Pezizomycotina</taxon>
        <taxon>Sordariomycetes</taxon>
        <taxon>Hypocreomycetidae</taxon>
        <taxon>Microascales</taxon>
        <taxon>Microascaceae</taxon>
        <taxon>Parascedosporium</taxon>
    </lineage>
</organism>
<proteinExistence type="predicted"/>